<dbReference type="EMBL" id="VLTL01000105">
    <property type="protein sequence ID" value="KAA0160790.1"/>
    <property type="molecule type" value="Genomic_DNA"/>
</dbReference>
<comment type="caution">
    <text evidence="2">The sequence shown here is derived from an EMBL/GenBank/DDBJ whole genome shotgun (WGS) entry which is preliminary data.</text>
</comment>
<evidence type="ECO:0000313" key="2">
    <source>
        <dbReference type="EMBL" id="KAA0145849.1"/>
    </source>
</evidence>
<sequence>MAPAASFDGLTAAPSRDSRLRQRVSGVIDLCFDVVLAACWALHRDASWPWVVAAGVSFWWASALVKVTDDMIDGDNSIGQLAKTVPEWRRVCLTAITTACAVLAVVATARLSVFASILMLSQAAGCLVAGKIDCWQHAASMGAIVLSAACISGALQDHWWAWLPLTAAAIADELLHDWVEGLRAPELCENPRRRCAARSLAWAVAQKLLGGRVVSDLVAVGLALAGGFGPEVFVLYFAGYEAAETWYPRVLQLLGQQLPSEESLDAVSAGVSTASTDGSRTEGIKARPGIP</sequence>
<name>A0A5A8BZX8_CAFRO</name>
<dbReference type="Proteomes" id="UP000325113">
    <property type="component" value="Unassembled WGS sequence"/>
</dbReference>
<proteinExistence type="predicted"/>
<dbReference type="Proteomes" id="UP000324907">
    <property type="component" value="Unassembled WGS sequence"/>
</dbReference>
<accession>A0A5A8BZX8</accession>
<dbReference type="EMBL" id="VLTM01000221">
    <property type="protein sequence ID" value="KAA0145849.1"/>
    <property type="molecule type" value="Genomic_DNA"/>
</dbReference>
<evidence type="ECO:0000313" key="4">
    <source>
        <dbReference type="Proteomes" id="UP000324907"/>
    </source>
</evidence>
<organism evidence="2 5">
    <name type="scientific">Cafeteria roenbergensis</name>
    <name type="common">Marine flagellate</name>
    <dbReference type="NCBI Taxonomy" id="33653"/>
    <lineage>
        <taxon>Eukaryota</taxon>
        <taxon>Sar</taxon>
        <taxon>Stramenopiles</taxon>
        <taxon>Bigyra</taxon>
        <taxon>Opalozoa</taxon>
        <taxon>Bicosoecida</taxon>
        <taxon>Cafeteriaceae</taxon>
        <taxon>Cafeteria</taxon>
    </lineage>
</organism>
<protein>
    <submittedName>
        <fullName evidence="2">Uncharacterized protein</fullName>
    </submittedName>
</protein>
<reference evidence="4 5" key="1">
    <citation type="submission" date="2019-07" db="EMBL/GenBank/DDBJ databases">
        <title>Genomes of Cafeteria roenbergensis.</title>
        <authorList>
            <person name="Fischer M.G."/>
            <person name="Hackl T."/>
            <person name="Roman M."/>
        </authorList>
    </citation>
    <scope>NUCLEOTIDE SEQUENCE [LARGE SCALE GENOMIC DNA]</scope>
    <source>
        <strain evidence="2 5">Cflag</strain>
        <strain evidence="3 4">RCC970-E3</strain>
    </source>
</reference>
<evidence type="ECO:0000313" key="3">
    <source>
        <dbReference type="EMBL" id="KAA0160790.1"/>
    </source>
</evidence>
<gene>
    <name evidence="3" type="ORF">FNF28_05314</name>
    <name evidence="2" type="ORF">FNF31_07937</name>
</gene>
<evidence type="ECO:0000313" key="5">
    <source>
        <dbReference type="Proteomes" id="UP000325113"/>
    </source>
</evidence>
<feature type="region of interest" description="Disordered" evidence="1">
    <location>
        <begin position="269"/>
        <end position="291"/>
    </location>
</feature>
<dbReference type="AlphaFoldDB" id="A0A5A8BZX8"/>
<evidence type="ECO:0000256" key="1">
    <source>
        <dbReference type="SAM" id="MobiDB-lite"/>
    </source>
</evidence>